<dbReference type="InterPro" id="IPR009081">
    <property type="entry name" value="PP-bd_ACP"/>
</dbReference>
<accession>A0A3E4UM61</accession>
<evidence type="ECO:0000313" key="3">
    <source>
        <dbReference type="EMBL" id="RHD00966.1"/>
    </source>
</evidence>
<feature type="domain" description="Carrier" evidence="1">
    <location>
        <begin position="19"/>
        <end position="69"/>
    </location>
</feature>
<organism evidence="2 5">
    <name type="scientific">Mediterraneibacter gnavus</name>
    <name type="common">Ruminococcus gnavus</name>
    <dbReference type="NCBI Taxonomy" id="33038"/>
    <lineage>
        <taxon>Bacteria</taxon>
        <taxon>Bacillati</taxon>
        <taxon>Bacillota</taxon>
        <taxon>Clostridia</taxon>
        <taxon>Lachnospirales</taxon>
        <taxon>Lachnospiraceae</taxon>
        <taxon>Mediterraneibacter</taxon>
    </lineage>
</organism>
<comment type="caution">
    <text evidence="2">The sequence shown here is derived from an EMBL/GenBank/DDBJ whole genome shotgun (WGS) entry which is preliminary data.</text>
</comment>
<sequence length="73" mass="8712">MKIYDFLLEKFIEMGFQEQELLGKEEFYELNLSSLEKVDLILAIQEKYGVTLELAELESMNIDTLEKYISRRE</sequence>
<dbReference type="Pfam" id="PF00550">
    <property type="entry name" value="PP-binding"/>
    <property type="match status" value="1"/>
</dbReference>
<dbReference type="EMBL" id="QRIS01000036">
    <property type="protein sequence ID" value="RHG79650.1"/>
    <property type="molecule type" value="Genomic_DNA"/>
</dbReference>
<dbReference type="Proteomes" id="UP000283981">
    <property type="component" value="Unassembled WGS sequence"/>
</dbReference>
<dbReference type="Proteomes" id="UP000284472">
    <property type="component" value="Unassembled WGS sequence"/>
</dbReference>
<proteinExistence type="predicted"/>
<evidence type="ECO:0000313" key="6">
    <source>
        <dbReference type="Proteomes" id="UP000283981"/>
    </source>
</evidence>
<dbReference type="AlphaFoldDB" id="A0A3E4UM61"/>
<dbReference type="Gene3D" id="1.10.1200.10">
    <property type="entry name" value="ACP-like"/>
    <property type="match status" value="1"/>
</dbReference>
<dbReference type="RefSeq" id="WP_118044191.1">
    <property type="nucleotide sequence ID" value="NZ_QRIP01000033.1"/>
</dbReference>
<gene>
    <name evidence="4" type="ORF">DW243_15925</name>
    <name evidence="3" type="ORF">DW812_16430</name>
    <name evidence="2" type="ORF">DXC31_19290</name>
</gene>
<evidence type="ECO:0000313" key="4">
    <source>
        <dbReference type="EMBL" id="RHG79650.1"/>
    </source>
</evidence>
<evidence type="ECO:0000259" key="1">
    <source>
        <dbReference type="Pfam" id="PF00550"/>
    </source>
</evidence>
<reference evidence="5 6" key="1">
    <citation type="submission" date="2018-08" db="EMBL/GenBank/DDBJ databases">
        <title>A genome reference for cultivated species of the human gut microbiota.</title>
        <authorList>
            <person name="Zou Y."/>
            <person name="Xue W."/>
            <person name="Luo G."/>
        </authorList>
    </citation>
    <scope>NUCLEOTIDE SEQUENCE [LARGE SCALE GENOMIC DNA]</scope>
    <source>
        <strain evidence="4 6">AM21-18</strain>
        <strain evidence="3 7">AM32-6</strain>
        <strain evidence="2 5">TF01-20-2</strain>
    </source>
</reference>
<protein>
    <recommendedName>
        <fullName evidence="1">Carrier domain-containing protein</fullName>
    </recommendedName>
</protein>
<evidence type="ECO:0000313" key="7">
    <source>
        <dbReference type="Proteomes" id="UP000284472"/>
    </source>
</evidence>
<dbReference type="EMBL" id="QSIR01000037">
    <property type="protein sequence ID" value="RHD00966.1"/>
    <property type="molecule type" value="Genomic_DNA"/>
</dbReference>
<evidence type="ECO:0000313" key="5">
    <source>
        <dbReference type="Proteomes" id="UP000260808"/>
    </source>
</evidence>
<evidence type="ECO:0000313" key="2">
    <source>
        <dbReference type="EMBL" id="RGM11492.1"/>
    </source>
</evidence>
<dbReference type="Proteomes" id="UP000260808">
    <property type="component" value="Unassembled WGS sequence"/>
</dbReference>
<dbReference type="InterPro" id="IPR036736">
    <property type="entry name" value="ACP-like_sf"/>
</dbReference>
<name>A0A3E4UM61_MEDGN</name>
<dbReference type="EMBL" id="QSSX01000175">
    <property type="protein sequence ID" value="RGM11492.1"/>
    <property type="molecule type" value="Genomic_DNA"/>
</dbReference>
<dbReference type="SUPFAM" id="SSF47336">
    <property type="entry name" value="ACP-like"/>
    <property type="match status" value="1"/>
</dbReference>